<dbReference type="EMBL" id="CARXXK010000362">
    <property type="protein sequence ID" value="CAI6370462.1"/>
    <property type="molecule type" value="Genomic_DNA"/>
</dbReference>
<dbReference type="Proteomes" id="UP001160148">
    <property type="component" value="Unassembled WGS sequence"/>
</dbReference>
<dbReference type="PANTHER" id="PTHR46880:SF8">
    <property type="entry name" value="E3 SUMO-PROTEIN LIGASE KIAA1586"/>
    <property type="match status" value="1"/>
</dbReference>
<name>A0AAV0XRB7_9HEMI</name>
<accession>A0AAV0XRB7</accession>
<reference evidence="2 3" key="1">
    <citation type="submission" date="2023-01" db="EMBL/GenBank/DDBJ databases">
        <authorList>
            <person name="Whitehead M."/>
        </authorList>
    </citation>
    <scope>NUCLEOTIDE SEQUENCE [LARGE SCALE GENOMIC DNA]</scope>
</reference>
<dbReference type="InterPro" id="IPR008906">
    <property type="entry name" value="HATC_C_dom"/>
</dbReference>
<dbReference type="InterPro" id="IPR012337">
    <property type="entry name" value="RNaseH-like_sf"/>
</dbReference>
<dbReference type="PANTHER" id="PTHR46880">
    <property type="entry name" value="RAS-ASSOCIATING DOMAIN-CONTAINING PROTEIN"/>
    <property type="match status" value="1"/>
</dbReference>
<feature type="domain" description="HAT C-terminal dimerisation" evidence="1">
    <location>
        <begin position="119"/>
        <end position="165"/>
    </location>
</feature>
<gene>
    <name evidence="2" type="ORF">MEUPH1_LOCUS24576</name>
</gene>
<dbReference type="GO" id="GO:0046983">
    <property type="term" value="F:protein dimerization activity"/>
    <property type="evidence" value="ECO:0007669"/>
    <property type="project" value="InterPro"/>
</dbReference>
<comment type="caution">
    <text evidence="2">The sequence shown here is derived from an EMBL/GenBank/DDBJ whole genome shotgun (WGS) entry which is preliminary data.</text>
</comment>
<dbReference type="SUPFAM" id="SSF53098">
    <property type="entry name" value="Ribonuclease H-like"/>
    <property type="match status" value="1"/>
</dbReference>
<dbReference type="Pfam" id="PF05699">
    <property type="entry name" value="Dimer_Tnp_hAT"/>
    <property type="match status" value="1"/>
</dbReference>
<organism evidence="2 3">
    <name type="scientific">Macrosiphum euphorbiae</name>
    <name type="common">potato aphid</name>
    <dbReference type="NCBI Taxonomy" id="13131"/>
    <lineage>
        <taxon>Eukaryota</taxon>
        <taxon>Metazoa</taxon>
        <taxon>Ecdysozoa</taxon>
        <taxon>Arthropoda</taxon>
        <taxon>Hexapoda</taxon>
        <taxon>Insecta</taxon>
        <taxon>Pterygota</taxon>
        <taxon>Neoptera</taxon>
        <taxon>Paraneoptera</taxon>
        <taxon>Hemiptera</taxon>
        <taxon>Sternorrhyncha</taxon>
        <taxon>Aphidomorpha</taxon>
        <taxon>Aphidoidea</taxon>
        <taxon>Aphididae</taxon>
        <taxon>Macrosiphini</taxon>
        <taxon>Macrosiphum</taxon>
    </lineage>
</organism>
<evidence type="ECO:0000313" key="3">
    <source>
        <dbReference type="Proteomes" id="UP001160148"/>
    </source>
</evidence>
<evidence type="ECO:0000259" key="1">
    <source>
        <dbReference type="Pfam" id="PF05699"/>
    </source>
</evidence>
<sequence>MRLTRINKKKKLINYAKIPKINSGQIFRSLANNMHSRLFTFQTPNTATSGNTFKNKYEDLLKDMEFLEPKSWPDNCDIQFGDKNVRRLTAIFQVDETSTIQGFRDYKDTRVISEISPLKQLLVAIKTIAISSSECERTFSAMNSTVTSKRNQLTTQHISSLLFIQYVGPPVIAFNPANYVKSWILNGKRDANEVCCPKRQIKNSDNNYSQL</sequence>
<evidence type="ECO:0000313" key="2">
    <source>
        <dbReference type="EMBL" id="CAI6370462.1"/>
    </source>
</evidence>
<dbReference type="AlphaFoldDB" id="A0AAV0XRB7"/>
<protein>
    <recommendedName>
        <fullName evidence="1">HAT C-terminal dimerisation domain-containing protein</fullName>
    </recommendedName>
</protein>
<proteinExistence type="predicted"/>
<keyword evidence="3" id="KW-1185">Reference proteome</keyword>